<accession>A0A3M9MHF5</accession>
<dbReference type="RefSeq" id="WP_123128185.1">
    <property type="nucleotide sequence ID" value="NZ_RJJD01000013.1"/>
</dbReference>
<dbReference type="Proteomes" id="UP000272117">
    <property type="component" value="Unassembled WGS sequence"/>
</dbReference>
<evidence type="ECO:0008006" key="3">
    <source>
        <dbReference type="Google" id="ProtNLM"/>
    </source>
</evidence>
<organism evidence="1 2">
    <name type="scientific">Rufibacter latericius</name>
    <dbReference type="NCBI Taxonomy" id="2487040"/>
    <lineage>
        <taxon>Bacteria</taxon>
        <taxon>Pseudomonadati</taxon>
        <taxon>Bacteroidota</taxon>
        <taxon>Cytophagia</taxon>
        <taxon>Cytophagales</taxon>
        <taxon>Hymenobacteraceae</taxon>
        <taxon>Rufibacter</taxon>
    </lineage>
</organism>
<keyword evidence="2" id="KW-1185">Reference proteome</keyword>
<protein>
    <recommendedName>
        <fullName evidence="3">DUF932 domain-containing protein</fullName>
    </recommendedName>
</protein>
<gene>
    <name evidence="1" type="ORF">EFB08_17135</name>
</gene>
<comment type="caution">
    <text evidence="1">The sequence shown here is derived from an EMBL/GenBank/DDBJ whole genome shotgun (WGS) entry which is preliminary data.</text>
</comment>
<dbReference type="EMBL" id="RJJD01000013">
    <property type="protein sequence ID" value="RNI24098.1"/>
    <property type="molecule type" value="Genomic_DNA"/>
</dbReference>
<reference evidence="1 2" key="1">
    <citation type="submission" date="2018-11" db="EMBL/GenBank/DDBJ databases">
        <title>Rufibacter latericius sp. nov., isolated from water in Baiyang Lake.</title>
        <authorList>
            <person name="Yang Y."/>
        </authorList>
    </citation>
    <scope>NUCLEOTIDE SEQUENCE [LARGE SCALE GENOMIC DNA]</scope>
    <source>
        <strain evidence="1 2">R-22-1c-1</strain>
    </source>
</reference>
<dbReference type="OrthoDB" id="922461at2"/>
<sequence>MATQSAHLERSNSWDRLCFPVREEKLQALLPGSYQLLPSDRQRAVVGAMPDGTQHVFALQSEEYTLIPNELLREVVNSVTQEYVLDARFTSLGDFGINIVLPDSLHVGPERIYKNLIITNSYTGKSPFTIQGSSIESTNEEKVKVSYYRQICSNGLMGWADEFMGYEEYFNWLANGQPKKYLDALQEKVEHVTIERIRKEERILAETFHHKGLNLAFFKEHLTKILKNFTAQSLSVTGTIYQKLVEVAVPTEADVQKVILQAGLPKKLSSLAMERLRFEEKELQTEANLWLLYNAANYALFNGKSALTINERFKADQKAFHHIAEMAL</sequence>
<evidence type="ECO:0000313" key="2">
    <source>
        <dbReference type="Proteomes" id="UP000272117"/>
    </source>
</evidence>
<proteinExistence type="predicted"/>
<evidence type="ECO:0000313" key="1">
    <source>
        <dbReference type="EMBL" id="RNI24098.1"/>
    </source>
</evidence>
<name>A0A3M9MHF5_9BACT</name>
<dbReference type="AlphaFoldDB" id="A0A3M9MHF5"/>